<sequence length="109" mass="12406">MNLQTSPLANNWKWNPSKLELIQQARLNKAENQIYSIRIGQKNRDLIFFNHRDYSVLPDECQQQNTPAGLVVTFSYNEVRYTITAPTSGTLATCQQAPKSPLNIPGNDR</sequence>
<proteinExistence type="predicted"/>
<dbReference type="STRING" id="1279009.ADICEAN_03397"/>
<gene>
    <name evidence="1" type="ORF">ADICEAN_03397</name>
</gene>
<keyword evidence="2" id="KW-1185">Reference proteome</keyword>
<name>M7N2M0_9BACT</name>
<dbReference type="RefSeq" id="WP_009196780.1">
    <property type="nucleotide sequence ID" value="NZ_AODQ01000113.1"/>
</dbReference>
<protein>
    <submittedName>
        <fullName evidence="1">Uncharacterized protein</fullName>
    </submittedName>
</protein>
<dbReference type="Proteomes" id="UP000011910">
    <property type="component" value="Unassembled WGS sequence"/>
</dbReference>
<evidence type="ECO:0000313" key="2">
    <source>
        <dbReference type="Proteomes" id="UP000011910"/>
    </source>
</evidence>
<organism evidence="1 2">
    <name type="scientific">Cesiribacter andamanensis AMV16</name>
    <dbReference type="NCBI Taxonomy" id="1279009"/>
    <lineage>
        <taxon>Bacteria</taxon>
        <taxon>Pseudomonadati</taxon>
        <taxon>Bacteroidota</taxon>
        <taxon>Cytophagia</taxon>
        <taxon>Cytophagales</taxon>
        <taxon>Cesiribacteraceae</taxon>
        <taxon>Cesiribacter</taxon>
    </lineage>
</organism>
<reference evidence="1 2" key="1">
    <citation type="journal article" date="2013" name="Genome Announc.">
        <title>Draft Genome Sequence of Cesiribacter andamanensis Strain AMV16T, Isolated from a Soil Sample from a Mud Volcano in the Andaman Islands, India.</title>
        <authorList>
            <person name="Shivaji S."/>
            <person name="Ara S."/>
            <person name="Begum Z."/>
            <person name="Srinivas T.N."/>
            <person name="Singh A."/>
            <person name="Kumar Pinnaka A."/>
        </authorList>
    </citation>
    <scope>NUCLEOTIDE SEQUENCE [LARGE SCALE GENOMIC DNA]</scope>
    <source>
        <strain evidence="1 2">AMV16</strain>
    </source>
</reference>
<dbReference type="EMBL" id="AODQ01000113">
    <property type="protein sequence ID" value="EMR01466.1"/>
    <property type="molecule type" value="Genomic_DNA"/>
</dbReference>
<dbReference type="AlphaFoldDB" id="M7N2M0"/>
<comment type="caution">
    <text evidence="1">The sequence shown here is derived from an EMBL/GenBank/DDBJ whole genome shotgun (WGS) entry which is preliminary data.</text>
</comment>
<accession>M7N2M0</accession>
<evidence type="ECO:0000313" key="1">
    <source>
        <dbReference type="EMBL" id="EMR01466.1"/>
    </source>
</evidence>